<dbReference type="Gramene" id="KMS94410">
    <property type="protein sequence ID" value="KMS94410"/>
    <property type="gene ID" value="BVRB_021690"/>
</dbReference>
<feature type="compositionally biased region" description="Acidic residues" evidence="1">
    <location>
        <begin position="31"/>
        <end position="44"/>
    </location>
</feature>
<evidence type="ECO:0000313" key="2">
    <source>
        <dbReference type="EMBL" id="KMS94410.1"/>
    </source>
</evidence>
<feature type="compositionally biased region" description="Acidic residues" evidence="1">
    <location>
        <begin position="85"/>
        <end position="99"/>
    </location>
</feature>
<protein>
    <submittedName>
        <fullName evidence="2">Uncharacterized protein</fullName>
    </submittedName>
</protein>
<evidence type="ECO:0000313" key="3">
    <source>
        <dbReference type="Proteomes" id="UP000035740"/>
    </source>
</evidence>
<feature type="compositionally biased region" description="Basic and acidic residues" evidence="1">
    <location>
        <begin position="1"/>
        <end position="14"/>
    </location>
</feature>
<dbReference type="EMBL" id="KQ093595">
    <property type="protein sequence ID" value="KMS94410.1"/>
    <property type="molecule type" value="Genomic_DNA"/>
</dbReference>
<feature type="non-terminal residue" evidence="2">
    <location>
        <position position="135"/>
    </location>
</feature>
<dbReference type="Proteomes" id="UP000035740">
    <property type="component" value="Unassembled WGS sequence"/>
</dbReference>
<proteinExistence type="predicted"/>
<keyword evidence="3" id="KW-1185">Reference proteome</keyword>
<evidence type="ECO:0000256" key="1">
    <source>
        <dbReference type="SAM" id="MobiDB-lite"/>
    </source>
</evidence>
<name>A0A0J8DUB7_BETVV</name>
<sequence length="135" mass="15290">MRRHLREEELRILRGEQQVDENDIDCRRDDNDDDDQGSSEEESDSQSPISSSKAPGPVRLARPGAADPRGRLDYPGTGQVIGSMLDDDDDDYDEEDSAEFNDQVQVTGKRSRSHPARLVDCMNRNLTTKTKWDPK</sequence>
<reference evidence="2 3" key="1">
    <citation type="journal article" date="2014" name="Nature">
        <title>The genome of the recently domesticated crop plant sugar beet (Beta vulgaris).</title>
        <authorList>
            <person name="Dohm J.C."/>
            <person name="Minoche A.E."/>
            <person name="Holtgrawe D."/>
            <person name="Capella-Gutierrez S."/>
            <person name="Zakrzewski F."/>
            <person name="Tafer H."/>
            <person name="Rupp O."/>
            <person name="Sorensen T.R."/>
            <person name="Stracke R."/>
            <person name="Reinhardt R."/>
            <person name="Goesmann A."/>
            <person name="Kraft T."/>
            <person name="Schulz B."/>
            <person name="Stadler P.F."/>
            <person name="Schmidt T."/>
            <person name="Gabaldon T."/>
            <person name="Lehrach H."/>
            <person name="Weisshaar B."/>
            <person name="Himmelbauer H."/>
        </authorList>
    </citation>
    <scope>NUCLEOTIDE SEQUENCE [LARGE SCALE GENOMIC DNA]</scope>
    <source>
        <tissue evidence="2">Taproot</tissue>
    </source>
</reference>
<dbReference type="AlphaFoldDB" id="A0A0J8DUB7"/>
<gene>
    <name evidence="2" type="ORF">BVRB_021690</name>
</gene>
<feature type="region of interest" description="Disordered" evidence="1">
    <location>
        <begin position="1"/>
        <end position="113"/>
    </location>
</feature>
<accession>A0A0J8DUB7</accession>
<organism evidence="2 3">
    <name type="scientific">Beta vulgaris subsp. vulgaris</name>
    <name type="common">Beet</name>
    <dbReference type="NCBI Taxonomy" id="3555"/>
    <lineage>
        <taxon>Eukaryota</taxon>
        <taxon>Viridiplantae</taxon>
        <taxon>Streptophyta</taxon>
        <taxon>Embryophyta</taxon>
        <taxon>Tracheophyta</taxon>
        <taxon>Spermatophyta</taxon>
        <taxon>Magnoliopsida</taxon>
        <taxon>eudicotyledons</taxon>
        <taxon>Gunneridae</taxon>
        <taxon>Pentapetalae</taxon>
        <taxon>Caryophyllales</taxon>
        <taxon>Chenopodiaceae</taxon>
        <taxon>Betoideae</taxon>
        <taxon>Beta</taxon>
    </lineage>
</organism>